<accession>A0A2N5VC55</accession>
<dbReference type="PANTHER" id="PTHR11439:SF483">
    <property type="entry name" value="PEPTIDE SYNTHASE GLIP-LIKE, PUTATIVE (AFU_ORTHOLOGUE AFUA_3G12920)-RELATED"/>
    <property type="match status" value="1"/>
</dbReference>
<dbReference type="PANTHER" id="PTHR11439">
    <property type="entry name" value="GAG-POL-RELATED RETROTRANSPOSON"/>
    <property type="match status" value="1"/>
</dbReference>
<proteinExistence type="predicted"/>
<feature type="domain" description="Reverse transcriptase Ty1/copia-type" evidence="2">
    <location>
        <begin position="172"/>
        <end position="235"/>
    </location>
</feature>
<gene>
    <name evidence="3" type="ORF">PCASD_08181</name>
</gene>
<dbReference type="AlphaFoldDB" id="A0A2N5VC55"/>
<feature type="compositionally biased region" description="Pro residues" evidence="1">
    <location>
        <begin position="64"/>
        <end position="92"/>
    </location>
</feature>
<dbReference type="Proteomes" id="UP000235392">
    <property type="component" value="Unassembled WGS sequence"/>
</dbReference>
<sequence length="543" mass="61035">MVKLPWPVQSLPPTPDQIQTSSVPSAPGVIPTPHQLSSPVPDHSGHPSPAAPVHASNPRNSTDPLPPGLAPSPPVERADPVPPPTAPPPPAKPTCKSNRTRRPPDRYSSWAKSANTGDDLDRPKTWRQLLKSPSKAKWLKAADEEFSSLLGMETWRLVPRPEKCKVIKSKWGIDYNKVFAPTLRQETFRLLCSLLAIRKWEGCQVDFKTAFLNGRLSEPVYMEQPQGFEDPSHPDWVFGKPTFVGPLIDCLGKRFNIDANDELHHFLSLKIDWDIDQQLIYLSQAHYIEDMQKRFLANDPTTAPTPTDLLFKELVQRKPDKAKTSGPYNQLIGSLLWAVQCTRPNISFAISRLSQFLRNPSDAHWKAGLRVLKYLVATKHLRLCLGGSLTCSGYSDSDWAEDREDRRSTSAYTFRLGNVAISWKSCKQATVLPSSTEAEYKAMSNSCKEGLWLRKLLSELCLQPKAALPLHVDNEGAEALAKNPEHHTRTKHIDARYHFVRHCVRRKRLSILHVSPKEILADMLTKPLACVQLESHRLCFGIV</sequence>
<evidence type="ECO:0000256" key="1">
    <source>
        <dbReference type="SAM" id="MobiDB-lite"/>
    </source>
</evidence>
<dbReference type="Pfam" id="PF07727">
    <property type="entry name" value="RVT_2"/>
    <property type="match status" value="1"/>
</dbReference>
<organism evidence="3 4">
    <name type="scientific">Puccinia coronata f. sp. avenae</name>
    <dbReference type="NCBI Taxonomy" id="200324"/>
    <lineage>
        <taxon>Eukaryota</taxon>
        <taxon>Fungi</taxon>
        <taxon>Dikarya</taxon>
        <taxon>Basidiomycota</taxon>
        <taxon>Pucciniomycotina</taxon>
        <taxon>Pucciniomycetes</taxon>
        <taxon>Pucciniales</taxon>
        <taxon>Pucciniaceae</taxon>
        <taxon>Puccinia</taxon>
    </lineage>
</organism>
<protein>
    <recommendedName>
        <fullName evidence="2">Reverse transcriptase Ty1/copia-type domain-containing protein</fullName>
    </recommendedName>
</protein>
<evidence type="ECO:0000313" key="3">
    <source>
        <dbReference type="EMBL" id="PLW47587.1"/>
    </source>
</evidence>
<evidence type="ECO:0000259" key="2">
    <source>
        <dbReference type="Pfam" id="PF07727"/>
    </source>
</evidence>
<comment type="caution">
    <text evidence="3">The sequence shown here is derived from an EMBL/GenBank/DDBJ whole genome shotgun (WGS) entry which is preliminary data.</text>
</comment>
<dbReference type="EMBL" id="PGCI01000030">
    <property type="protein sequence ID" value="PLW47587.1"/>
    <property type="molecule type" value="Genomic_DNA"/>
</dbReference>
<dbReference type="CDD" id="cd09272">
    <property type="entry name" value="RNase_HI_RT_Ty1"/>
    <property type="match status" value="1"/>
</dbReference>
<evidence type="ECO:0000313" key="4">
    <source>
        <dbReference type="Proteomes" id="UP000235392"/>
    </source>
</evidence>
<name>A0A2N5VC55_9BASI</name>
<dbReference type="InterPro" id="IPR013103">
    <property type="entry name" value="RVT_2"/>
</dbReference>
<reference evidence="3 4" key="1">
    <citation type="submission" date="2017-11" db="EMBL/GenBank/DDBJ databases">
        <title>De novo assembly and phasing of dikaryotic genomes from two isolates of Puccinia coronata f. sp. avenae, the causal agent of oat crown rust.</title>
        <authorList>
            <person name="Miller M.E."/>
            <person name="Zhang Y."/>
            <person name="Omidvar V."/>
            <person name="Sperschneider J."/>
            <person name="Schwessinger B."/>
            <person name="Raley C."/>
            <person name="Palmer J.M."/>
            <person name="Garnica D."/>
            <person name="Upadhyaya N."/>
            <person name="Rathjen J."/>
            <person name="Taylor J.M."/>
            <person name="Park R.F."/>
            <person name="Dodds P.N."/>
            <person name="Hirsch C.D."/>
            <person name="Kianian S.F."/>
            <person name="Figueroa M."/>
        </authorList>
    </citation>
    <scope>NUCLEOTIDE SEQUENCE [LARGE SCALE GENOMIC DNA]</scope>
    <source>
        <strain evidence="3">12SD80</strain>
    </source>
</reference>
<feature type="region of interest" description="Disordered" evidence="1">
    <location>
        <begin position="1"/>
        <end position="124"/>
    </location>
</feature>